<evidence type="ECO:0000256" key="2">
    <source>
        <dbReference type="ARBA" id="ARBA00022670"/>
    </source>
</evidence>
<dbReference type="PIRSF" id="PIRSF005785">
    <property type="entry name" value="Zn-prot_arch"/>
    <property type="match status" value="1"/>
</dbReference>
<dbReference type="Pfam" id="PF07998">
    <property type="entry name" value="Peptidase_M54"/>
    <property type="match status" value="1"/>
</dbReference>
<dbReference type="InterPro" id="IPR024079">
    <property type="entry name" value="MetalloPept_cat_dom_sf"/>
</dbReference>
<dbReference type="SUPFAM" id="SSF55486">
    <property type="entry name" value="Metalloproteases ('zincins'), catalytic domain"/>
    <property type="match status" value="1"/>
</dbReference>
<evidence type="ECO:0000256" key="5">
    <source>
        <dbReference type="ARBA" id="ARBA00022833"/>
    </source>
</evidence>
<keyword evidence="3" id="KW-0479">Metal-binding</keyword>
<dbReference type="Gene3D" id="3.40.390.10">
    <property type="entry name" value="Collagenase (Catalytic Domain)"/>
    <property type="match status" value="1"/>
</dbReference>
<accession>A0A660SGM2</accession>
<evidence type="ECO:0000256" key="6">
    <source>
        <dbReference type="ARBA" id="ARBA00023049"/>
    </source>
</evidence>
<comment type="cofactor">
    <cofactor evidence="1">
        <name>Zn(2+)</name>
        <dbReference type="ChEBI" id="CHEBI:29105"/>
    </cofactor>
</comment>
<dbReference type="PANTHER" id="PTHR15910">
    <property type="entry name" value="ARCHAEMETZINCIN"/>
    <property type="match status" value="1"/>
</dbReference>
<organism evidence="7 8">
    <name type="scientific">candidate division WOR-3 bacterium</name>
    <dbReference type="NCBI Taxonomy" id="2052148"/>
    <lineage>
        <taxon>Bacteria</taxon>
        <taxon>Bacteria division WOR-3</taxon>
    </lineage>
</organism>
<evidence type="ECO:0000313" key="8">
    <source>
        <dbReference type="Proteomes" id="UP000268469"/>
    </source>
</evidence>
<dbReference type="GO" id="GO:0008270">
    <property type="term" value="F:zinc ion binding"/>
    <property type="evidence" value="ECO:0007669"/>
    <property type="project" value="InterPro"/>
</dbReference>
<dbReference type="NCBIfam" id="NF033823">
    <property type="entry name" value="archmetzin"/>
    <property type="match status" value="1"/>
</dbReference>
<dbReference type="GO" id="GO:0006508">
    <property type="term" value="P:proteolysis"/>
    <property type="evidence" value="ECO:0007669"/>
    <property type="project" value="UniProtKB-KW"/>
</dbReference>
<name>A0A660SGM2_UNCW3</name>
<proteinExistence type="predicted"/>
<keyword evidence="5" id="KW-0862">Zinc</keyword>
<keyword evidence="4" id="KW-0378">Hydrolase</keyword>
<dbReference type="PANTHER" id="PTHR15910:SF1">
    <property type="entry name" value="ARCHAEMETZINCIN-2"/>
    <property type="match status" value="1"/>
</dbReference>
<comment type="caution">
    <text evidence="7">The sequence shown here is derived from an EMBL/GenBank/DDBJ whole genome shotgun (WGS) entry which is preliminary data.</text>
</comment>
<dbReference type="AlphaFoldDB" id="A0A660SGM2"/>
<evidence type="ECO:0000256" key="3">
    <source>
        <dbReference type="ARBA" id="ARBA00022723"/>
    </source>
</evidence>
<reference evidence="7 8" key="1">
    <citation type="submission" date="2018-06" db="EMBL/GenBank/DDBJ databases">
        <title>Extensive metabolic versatility and redundancy in microbially diverse, dynamic hydrothermal sediments.</title>
        <authorList>
            <person name="Dombrowski N."/>
            <person name="Teske A."/>
            <person name="Baker B.J."/>
        </authorList>
    </citation>
    <scope>NUCLEOTIDE SEQUENCE [LARGE SCALE GENOMIC DNA]</scope>
    <source>
        <strain evidence="7">B36_G15</strain>
    </source>
</reference>
<evidence type="ECO:0000256" key="1">
    <source>
        <dbReference type="ARBA" id="ARBA00001947"/>
    </source>
</evidence>
<evidence type="ECO:0000313" key="7">
    <source>
        <dbReference type="EMBL" id="RKX69783.1"/>
    </source>
</evidence>
<keyword evidence="2" id="KW-0645">Protease</keyword>
<dbReference type="CDD" id="cd11375">
    <property type="entry name" value="Peptidase_M54"/>
    <property type="match status" value="1"/>
</dbReference>
<dbReference type="InterPro" id="IPR012962">
    <property type="entry name" value="Pept_M54_archaemetzincn"/>
</dbReference>
<dbReference type="InterPro" id="IPR012091">
    <property type="entry name" value="Pept_M54_archaemetzncn_arc/bac"/>
</dbReference>
<dbReference type="GO" id="GO:0008237">
    <property type="term" value="F:metallopeptidase activity"/>
    <property type="evidence" value="ECO:0007669"/>
    <property type="project" value="UniProtKB-KW"/>
</dbReference>
<keyword evidence="6" id="KW-0482">Metalloprotease</keyword>
<sequence length="162" mass="18401">MITVVPIGQPELRVDELRRLRDELARIFNTGVDLIEPIPLSFQAYDPIRDQYRASLLIDSLPEDEIVLGITGVDLFAPHLNFVFGEANPVLKRAIISTFRLDRKNPLFLERVIKEAVHEIGHLLGLGHCPDPRCIMHFSNTIQDTDLKGPGFCKNCLLYLKE</sequence>
<dbReference type="EMBL" id="QNBE01000066">
    <property type="protein sequence ID" value="RKX69783.1"/>
    <property type="molecule type" value="Genomic_DNA"/>
</dbReference>
<gene>
    <name evidence="7" type="ORF">DRP53_07140</name>
</gene>
<dbReference type="Proteomes" id="UP000268469">
    <property type="component" value="Unassembled WGS sequence"/>
</dbReference>
<evidence type="ECO:0000256" key="4">
    <source>
        <dbReference type="ARBA" id="ARBA00022801"/>
    </source>
</evidence>
<protein>
    <submittedName>
        <fullName evidence="7">Archemetzincin</fullName>
    </submittedName>
</protein>